<evidence type="ECO:0008006" key="4">
    <source>
        <dbReference type="Google" id="ProtNLM"/>
    </source>
</evidence>
<dbReference type="AlphaFoldDB" id="A0A2K9LJE5"/>
<dbReference type="RefSeq" id="WP_101893696.1">
    <property type="nucleotide sequence ID" value="NZ_CP022684.1"/>
</dbReference>
<dbReference type="SUPFAM" id="SSF51735">
    <property type="entry name" value="NAD(P)-binding Rossmann-fold domains"/>
    <property type="match status" value="1"/>
</dbReference>
<dbReference type="CDD" id="cd05233">
    <property type="entry name" value="SDR_c"/>
    <property type="match status" value="1"/>
</dbReference>
<dbReference type="Pfam" id="PF13561">
    <property type="entry name" value="adh_short_C2"/>
    <property type="match status" value="1"/>
</dbReference>
<dbReference type="EMBL" id="CP022684">
    <property type="protein sequence ID" value="AUM12360.1"/>
    <property type="molecule type" value="Genomic_DNA"/>
</dbReference>
<name>A0A2K9LJE5_9GAMM</name>
<dbReference type="Gene3D" id="3.40.50.720">
    <property type="entry name" value="NAD(P)-binding Rossmann-like Domain"/>
    <property type="match status" value="1"/>
</dbReference>
<comment type="similarity">
    <text evidence="1">Belongs to the short-chain dehydrogenases/reductases (SDR) family.</text>
</comment>
<gene>
    <name evidence="2" type="ORF">Kalk_07995</name>
</gene>
<evidence type="ECO:0000256" key="1">
    <source>
        <dbReference type="ARBA" id="ARBA00006484"/>
    </source>
</evidence>
<dbReference type="KEGG" id="kak:Kalk_07995"/>
<dbReference type="InterPro" id="IPR050259">
    <property type="entry name" value="SDR"/>
</dbReference>
<organism evidence="2 3">
    <name type="scientific">Ketobacter alkanivorans</name>
    <dbReference type="NCBI Taxonomy" id="1917421"/>
    <lineage>
        <taxon>Bacteria</taxon>
        <taxon>Pseudomonadati</taxon>
        <taxon>Pseudomonadota</taxon>
        <taxon>Gammaproteobacteria</taxon>
        <taxon>Pseudomonadales</taxon>
        <taxon>Ketobacteraceae</taxon>
        <taxon>Ketobacter</taxon>
    </lineage>
</organism>
<protein>
    <recommendedName>
        <fullName evidence="4">Short-chain dehydrogenase</fullName>
    </recommendedName>
</protein>
<dbReference type="OrthoDB" id="9787298at2"/>
<dbReference type="PANTHER" id="PTHR42879">
    <property type="entry name" value="3-OXOACYL-(ACYL-CARRIER-PROTEIN) REDUCTASE"/>
    <property type="match status" value="1"/>
</dbReference>
<dbReference type="Proteomes" id="UP000235116">
    <property type="component" value="Chromosome"/>
</dbReference>
<sequence length="267" mass="27633">MNSTAFLAGRTALVTGAGRGIGMAVAKELASLGARVYLVGRTASRLYTLQDEIETAGGDAVAIPADVNDGDWIASLKAGSLEVDILVHTAAAFAPYGPLEQCADEDILTVINTNLISALRLSAALLPNMKRRNYGMLLFLGSKAAALGAANQTAYAAAKSGLEGLVKSVVAENAFTGVNAHLIELGLIDTERTREAMTTKARDALCARTPAGRMGTPEEVAAAVKYLLSPDAGFLRGITLPLAGGAGLGLILPRKPVVTLENKTDDN</sequence>
<accession>A0A2K9LJE5</accession>
<reference evidence="3" key="1">
    <citation type="submission" date="2017-08" db="EMBL/GenBank/DDBJ databases">
        <title>Direct submision.</title>
        <authorList>
            <person name="Kim S.-J."/>
            <person name="Rhee S.-K."/>
        </authorList>
    </citation>
    <scope>NUCLEOTIDE SEQUENCE [LARGE SCALE GENOMIC DNA]</scope>
    <source>
        <strain evidence="3">GI5</strain>
    </source>
</reference>
<dbReference type="PANTHER" id="PTHR42879:SF2">
    <property type="entry name" value="3-OXOACYL-[ACYL-CARRIER-PROTEIN] REDUCTASE FABG"/>
    <property type="match status" value="1"/>
</dbReference>
<evidence type="ECO:0000313" key="3">
    <source>
        <dbReference type="Proteomes" id="UP000235116"/>
    </source>
</evidence>
<dbReference type="InterPro" id="IPR036291">
    <property type="entry name" value="NAD(P)-bd_dom_sf"/>
</dbReference>
<proteinExistence type="inferred from homology"/>
<dbReference type="PRINTS" id="PR00081">
    <property type="entry name" value="GDHRDH"/>
</dbReference>
<keyword evidence="3" id="KW-1185">Reference proteome</keyword>
<dbReference type="InterPro" id="IPR002347">
    <property type="entry name" value="SDR_fam"/>
</dbReference>
<evidence type="ECO:0000313" key="2">
    <source>
        <dbReference type="EMBL" id="AUM12360.1"/>
    </source>
</evidence>